<evidence type="ECO:0000256" key="4">
    <source>
        <dbReference type="ARBA" id="ARBA00022692"/>
    </source>
</evidence>
<feature type="domain" description="G-protein coupled receptors family 1 profile" evidence="14">
    <location>
        <begin position="36"/>
        <end position="284"/>
    </location>
</feature>
<proteinExistence type="predicted"/>
<dbReference type="InterPro" id="IPR000276">
    <property type="entry name" value="GPCR_Rhodpsn"/>
</dbReference>
<keyword evidence="3" id="KW-0716">Sensory transduction</keyword>
<keyword evidence="5" id="KW-0552">Olfaction</keyword>
<dbReference type="PROSITE" id="PS50262">
    <property type="entry name" value="G_PROTEIN_RECEP_F1_2"/>
    <property type="match status" value="1"/>
</dbReference>
<feature type="transmembrane region" description="Helical" evidence="13">
    <location>
        <begin position="53"/>
        <end position="74"/>
    </location>
</feature>
<feature type="transmembrane region" description="Helical" evidence="13">
    <location>
        <begin position="191"/>
        <end position="216"/>
    </location>
</feature>
<evidence type="ECO:0000313" key="15">
    <source>
        <dbReference type="EMBL" id="KAF0026318.1"/>
    </source>
</evidence>
<name>A0A6A4S2D0_SCOMX</name>
<dbReference type="InterPro" id="IPR017452">
    <property type="entry name" value="GPCR_Rhodpsn_7TM"/>
</dbReference>
<evidence type="ECO:0000256" key="13">
    <source>
        <dbReference type="SAM" id="Phobius"/>
    </source>
</evidence>
<dbReference type="FunFam" id="1.20.1070.10:FF:000024">
    <property type="entry name" value="Olfactory receptor"/>
    <property type="match status" value="1"/>
</dbReference>
<dbReference type="GO" id="GO:0004930">
    <property type="term" value="F:G protein-coupled receptor activity"/>
    <property type="evidence" value="ECO:0007669"/>
    <property type="project" value="UniProtKB-KW"/>
</dbReference>
<keyword evidence="11" id="KW-0325">Glycoprotein</keyword>
<evidence type="ECO:0000256" key="2">
    <source>
        <dbReference type="ARBA" id="ARBA00022475"/>
    </source>
</evidence>
<evidence type="ECO:0000256" key="9">
    <source>
        <dbReference type="ARBA" id="ARBA00023157"/>
    </source>
</evidence>
<comment type="subcellular location">
    <subcellularLocation>
        <location evidence="1">Cell membrane</location>
        <topology evidence="1">Multi-pass membrane protein</topology>
    </subcellularLocation>
</comment>
<dbReference type="PANTHER" id="PTHR26451:SF871">
    <property type="entry name" value="ODORANT RECEPTOR-RELATED"/>
    <property type="match status" value="1"/>
</dbReference>
<dbReference type="AlphaFoldDB" id="A0A6A4S2D0"/>
<evidence type="ECO:0000259" key="14">
    <source>
        <dbReference type="PROSITE" id="PS50262"/>
    </source>
</evidence>
<sequence length="373" mass="42403">MSNPAVFSLSGFNSTVNYRVTLSSLTLLTYGAILVVNVTLILTIILDQSLHEPMYICLCNLCINAIYGTTAFYPKFVYDLLSDIHVISYVGCFLQVYIIYSYATIDFSILALMAYDRYVAICRPLKYHSEMSMRRTSVLVFLSWLVPLVFEILVLTLTSTLKLCSSHIEKLYCANWSIVKLACSSTKANDIVGLLIISIYIGHVVFIFTSYVHLVLSALKSRESVRKFTQTCVPHLLCLLNVTAALLFDLMYSRYGSASVPQSLKNFMAVQFLMVPPLLNPIIYGVILTRIRHRIISFFHKAFRIHERDIIITHVYIHSDVDISRCLTSRTRAECVEQTSKVIDHLSSNTVTLLQMLSLRSHARKESWSNCEQ</sequence>
<dbReference type="Gene3D" id="1.20.1070.10">
    <property type="entry name" value="Rhodopsin 7-helix transmembrane proteins"/>
    <property type="match status" value="1"/>
</dbReference>
<protein>
    <recommendedName>
        <fullName evidence="14">G-protein coupled receptors family 1 profile domain-containing protein</fullName>
    </recommendedName>
</protein>
<comment type="caution">
    <text evidence="15">The sequence shown here is derived from an EMBL/GenBank/DDBJ whole genome shotgun (WGS) entry which is preliminary data.</text>
</comment>
<feature type="transmembrane region" description="Helical" evidence="13">
    <location>
        <begin position="86"/>
        <end position="115"/>
    </location>
</feature>
<dbReference type="SUPFAM" id="SSF81321">
    <property type="entry name" value="Family A G protein-coupled receptor-like"/>
    <property type="match status" value="1"/>
</dbReference>
<dbReference type="Pfam" id="PF13853">
    <property type="entry name" value="7tm_4"/>
    <property type="match status" value="1"/>
</dbReference>
<feature type="transmembrane region" description="Helical" evidence="13">
    <location>
        <begin position="268"/>
        <end position="288"/>
    </location>
</feature>
<evidence type="ECO:0000313" key="16">
    <source>
        <dbReference type="Proteomes" id="UP000438429"/>
    </source>
</evidence>
<dbReference type="PROSITE" id="PS00237">
    <property type="entry name" value="G_PROTEIN_RECEP_F1_1"/>
    <property type="match status" value="1"/>
</dbReference>
<evidence type="ECO:0000256" key="8">
    <source>
        <dbReference type="ARBA" id="ARBA00023136"/>
    </source>
</evidence>
<dbReference type="Proteomes" id="UP000438429">
    <property type="component" value="Unassembled WGS sequence"/>
</dbReference>
<keyword evidence="12" id="KW-0807">Transducer</keyword>
<dbReference type="GO" id="GO:0005886">
    <property type="term" value="C:plasma membrane"/>
    <property type="evidence" value="ECO:0007669"/>
    <property type="project" value="UniProtKB-SubCell"/>
</dbReference>
<keyword evidence="2" id="KW-1003">Cell membrane</keyword>
<dbReference type="GO" id="GO:0005549">
    <property type="term" value="F:odorant binding"/>
    <property type="evidence" value="ECO:0007669"/>
    <property type="project" value="TreeGrafter"/>
</dbReference>
<keyword evidence="10" id="KW-0675">Receptor</keyword>
<gene>
    <name evidence="15" type="ORF">F2P81_021055</name>
</gene>
<feature type="transmembrane region" description="Helical" evidence="13">
    <location>
        <begin position="228"/>
        <end position="248"/>
    </location>
</feature>
<dbReference type="InterPro" id="IPR000725">
    <property type="entry name" value="Olfact_rcpt"/>
</dbReference>
<dbReference type="InterPro" id="IPR052921">
    <property type="entry name" value="GPCR1_Superfamily_Member"/>
</dbReference>
<dbReference type="EMBL" id="VEVO01000019">
    <property type="protein sequence ID" value="KAF0026318.1"/>
    <property type="molecule type" value="Genomic_DNA"/>
</dbReference>
<keyword evidence="7" id="KW-0297">G-protein coupled receptor</keyword>
<keyword evidence="6 13" id="KW-1133">Transmembrane helix</keyword>
<feature type="transmembrane region" description="Helical" evidence="13">
    <location>
        <begin position="136"/>
        <end position="157"/>
    </location>
</feature>
<keyword evidence="4 13" id="KW-0812">Transmembrane</keyword>
<evidence type="ECO:0000256" key="6">
    <source>
        <dbReference type="ARBA" id="ARBA00022989"/>
    </source>
</evidence>
<dbReference type="GO" id="GO:0004984">
    <property type="term" value="F:olfactory receptor activity"/>
    <property type="evidence" value="ECO:0007669"/>
    <property type="project" value="InterPro"/>
</dbReference>
<evidence type="ECO:0000256" key="7">
    <source>
        <dbReference type="ARBA" id="ARBA00023040"/>
    </source>
</evidence>
<dbReference type="PANTHER" id="PTHR26451">
    <property type="entry name" value="G_PROTEIN_RECEP_F1_2 DOMAIN-CONTAINING PROTEIN"/>
    <property type="match status" value="1"/>
</dbReference>
<reference evidence="15 16" key="1">
    <citation type="submission" date="2019-06" db="EMBL/GenBank/DDBJ databases">
        <title>Draft genomes of female and male turbot (Scophthalmus maximus).</title>
        <authorList>
            <person name="Xu H."/>
            <person name="Xu X.-W."/>
            <person name="Shao C."/>
            <person name="Chen S."/>
        </authorList>
    </citation>
    <scope>NUCLEOTIDE SEQUENCE [LARGE SCALE GENOMIC DNA]</scope>
    <source>
        <strain evidence="15">Ysfricsl-2016a</strain>
        <tissue evidence="15">Blood</tissue>
    </source>
</reference>
<keyword evidence="9" id="KW-1015">Disulfide bond</keyword>
<organism evidence="15 16">
    <name type="scientific">Scophthalmus maximus</name>
    <name type="common">Turbot</name>
    <name type="synonym">Psetta maxima</name>
    <dbReference type="NCBI Taxonomy" id="52904"/>
    <lineage>
        <taxon>Eukaryota</taxon>
        <taxon>Metazoa</taxon>
        <taxon>Chordata</taxon>
        <taxon>Craniata</taxon>
        <taxon>Vertebrata</taxon>
        <taxon>Euteleostomi</taxon>
        <taxon>Actinopterygii</taxon>
        <taxon>Neopterygii</taxon>
        <taxon>Teleostei</taxon>
        <taxon>Neoteleostei</taxon>
        <taxon>Acanthomorphata</taxon>
        <taxon>Carangaria</taxon>
        <taxon>Pleuronectiformes</taxon>
        <taxon>Pleuronectoidei</taxon>
        <taxon>Scophthalmidae</taxon>
        <taxon>Scophthalmus</taxon>
    </lineage>
</organism>
<keyword evidence="8 13" id="KW-0472">Membrane</keyword>
<accession>A0A6A4S2D0</accession>
<evidence type="ECO:0000256" key="12">
    <source>
        <dbReference type="ARBA" id="ARBA00023224"/>
    </source>
</evidence>
<evidence type="ECO:0000256" key="3">
    <source>
        <dbReference type="ARBA" id="ARBA00022606"/>
    </source>
</evidence>
<feature type="transmembrane region" description="Helical" evidence="13">
    <location>
        <begin position="20"/>
        <end position="46"/>
    </location>
</feature>
<evidence type="ECO:0000256" key="1">
    <source>
        <dbReference type="ARBA" id="ARBA00004651"/>
    </source>
</evidence>
<evidence type="ECO:0000256" key="5">
    <source>
        <dbReference type="ARBA" id="ARBA00022725"/>
    </source>
</evidence>
<evidence type="ECO:0000256" key="11">
    <source>
        <dbReference type="ARBA" id="ARBA00023180"/>
    </source>
</evidence>
<evidence type="ECO:0000256" key="10">
    <source>
        <dbReference type="ARBA" id="ARBA00023170"/>
    </source>
</evidence>
<dbReference type="PRINTS" id="PR00245">
    <property type="entry name" value="OLFACTORYR"/>
</dbReference>